<dbReference type="GO" id="GO:0006623">
    <property type="term" value="P:protein targeting to vacuole"/>
    <property type="evidence" value="ECO:0007669"/>
    <property type="project" value="TreeGrafter"/>
</dbReference>
<feature type="compositionally biased region" description="Polar residues" evidence="3">
    <location>
        <begin position="644"/>
        <end position="653"/>
    </location>
</feature>
<feature type="region of interest" description="Disordered" evidence="3">
    <location>
        <begin position="6957"/>
        <end position="7073"/>
    </location>
</feature>
<feature type="region of interest" description="Disordered" evidence="3">
    <location>
        <begin position="6488"/>
        <end position="6519"/>
    </location>
</feature>
<feature type="region of interest" description="Disordered" evidence="3">
    <location>
        <begin position="3758"/>
        <end position="3787"/>
    </location>
</feature>
<evidence type="ECO:0000256" key="3">
    <source>
        <dbReference type="SAM" id="MobiDB-lite"/>
    </source>
</evidence>
<feature type="compositionally biased region" description="Basic and acidic residues" evidence="3">
    <location>
        <begin position="1338"/>
        <end position="1356"/>
    </location>
</feature>
<feature type="region of interest" description="Disordered" evidence="3">
    <location>
        <begin position="2217"/>
        <end position="2247"/>
    </location>
</feature>
<feature type="region of interest" description="Disordered" evidence="3">
    <location>
        <begin position="1798"/>
        <end position="1858"/>
    </location>
</feature>
<comment type="caution">
    <text evidence="4">The sequence shown here is derived from an EMBL/GenBank/DDBJ whole genome shotgun (WGS) entry which is preliminary data.</text>
</comment>
<comment type="similarity">
    <text evidence="1">Belongs to the VPS13 family.</text>
</comment>
<feature type="region of interest" description="Disordered" evidence="3">
    <location>
        <begin position="1181"/>
        <end position="1238"/>
    </location>
</feature>
<feature type="compositionally biased region" description="Basic and acidic residues" evidence="3">
    <location>
        <begin position="1094"/>
        <end position="1104"/>
    </location>
</feature>
<evidence type="ECO:0000256" key="2">
    <source>
        <dbReference type="SAM" id="Coils"/>
    </source>
</evidence>
<feature type="compositionally biased region" description="Basic and acidic residues" evidence="3">
    <location>
        <begin position="1834"/>
        <end position="1850"/>
    </location>
</feature>
<feature type="region of interest" description="Disordered" evidence="3">
    <location>
        <begin position="3630"/>
        <end position="3701"/>
    </location>
</feature>
<dbReference type="GO" id="GO:0045053">
    <property type="term" value="P:protein retention in Golgi apparatus"/>
    <property type="evidence" value="ECO:0007669"/>
    <property type="project" value="TreeGrafter"/>
</dbReference>
<feature type="compositionally biased region" description="Low complexity" evidence="3">
    <location>
        <begin position="6715"/>
        <end position="6730"/>
    </location>
</feature>
<feature type="region of interest" description="Disordered" evidence="3">
    <location>
        <begin position="3302"/>
        <end position="3371"/>
    </location>
</feature>
<feature type="region of interest" description="Disordered" evidence="3">
    <location>
        <begin position="5898"/>
        <end position="5919"/>
    </location>
</feature>
<feature type="region of interest" description="Disordered" evidence="3">
    <location>
        <begin position="2907"/>
        <end position="2979"/>
    </location>
</feature>
<evidence type="ECO:0000313" key="5">
    <source>
        <dbReference type="Proteomes" id="UP000028834"/>
    </source>
</evidence>
<feature type="compositionally biased region" description="Low complexity" evidence="3">
    <location>
        <begin position="3771"/>
        <end position="3784"/>
    </location>
</feature>
<feature type="region of interest" description="Disordered" evidence="3">
    <location>
        <begin position="642"/>
        <end position="693"/>
    </location>
</feature>
<feature type="compositionally biased region" description="Polar residues" evidence="3">
    <location>
        <begin position="1657"/>
        <end position="1668"/>
    </location>
</feature>
<feature type="region of interest" description="Disordered" evidence="3">
    <location>
        <begin position="4600"/>
        <end position="4652"/>
    </location>
</feature>
<feature type="compositionally biased region" description="Basic and acidic residues" evidence="3">
    <location>
        <begin position="3351"/>
        <end position="3371"/>
    </location>
</feature>
<feature type="compositionally biased region" description="Polar residues" evidence="3">
    <location>
        <begin position="4061"/>
        <end position="4080"/>
    </location>
</feature>
<feature type="compositionally biased region" description="Polar residues" evidence="3">
    <location>
        <begin position="7000"/>
        <end position="7009"/>
    </location>
</feature>
<dbReference type="PANTHER" id="PTHR16166:SF93">
    <property type="entry name" value="INTERMEMBRANE LIPID TRANSFER PROTEIN VPS13"/>
    <property type="match status" value="1"/>
</dbReference>
<dbReference type="OrthoDB" id="428159at2759"/>
<feature type="region of interest" description="Disordered" evidence="3">
    <location>
        <begin position="5535"/>
        <end position="5569"/>
    </location>
</feature>
<feature type="region of interest" description="Disordered" evidence="3">
    <location>
        <begin position="5128"/>
        <end position="5152"/>
    </location>
</feature>
<feature type="region of interest" description="Disordered" evidence="3">
    <location>
        <begin position="5024"/>
        <end position="5059"/>
    </location>
</feature>
<feature type="region of interest" description="Disordered" evidence="3">
    <location>
        <begin position="6565"/>
        <end position="6617"/>
    </location>
</feature>
<feature type="region of interest" description="Disordered" evidence="3">
    <location>
        <begin position="466"/>
        <end position="501"/>
    </location>
</feature>
<feature type="compositionally biased region" description="Polar residues" evidence="3">
    <location>
        <begin position="4712"/>
        <end position="4722"/>
    </location>
</feature>
<feature type="compositionally biased region" description="Low complexity" evidence="3">
    <location>
        <begin position="1963"/>
        <end position="1977"/>
    </location>
</feature>
<dbReference type="PANTHER" id="PTHR16166">
    <property type="entry name" value="VACUOLAR PROTEIN SORTING-ASSOCIATED PROTEIN VPS13"/>
    <property type="match status" value="1"/>
</dbReference>
<feature type="region of interest" description="Disordered" evidence="3">
    <location>
        <begin position="3989"/>
        <end position="4034"/>
    </location>
</feature>
<feature type="compositionally biased region" description="Basic and acidic residues" evidence="3">
    <location>
        <begin position="5802"/>
        <end position="5811"/>
    </location>
</feature>
<feature type="region of interest" description="Disordered" evidence="3">
    <location>
        <begin position="1281"/>
        <end position="1370"/>
    </location>
</feature>
<feature type="region of interest" description="Disordered" evidence="3">
    <location>
        <begin position="1051"/>
        <end position="1115"/>
    </location>
</feature>
<dbReference type="InterPro" id="IPR026847">
    <property type="entry name" value="VPS13"/>
</dbReference>
<feature type="compositionally biased region" description="Basic and acidic residues" evidence="3">
    <location>
        <begin position="1076"/>
        <end position="1085"/>
    </location>
</feature>
<feature type="compositionally biased region" description="Low complexity" evidence="3">
    <location>
        <begin position="3339"/>
        <end position="3348"/>
    </location>
</feature>
<feature type="region of interest" description="Disordered" evidence="3">
    <location>
        <begin position="2708"/>
        <end position="2738"/>
    </location>
</feature>
<feature type="compositionally biased region" description="Polar residues" evidence="3">
    <location>
        <begin position="6587"/>
        <end position="6596"/>
    </location>
</feature>
<feature type="compositionally biased region" description="Basic and acidic residues" evidence="3">
    <location>
        <begin position="4613"/>
        <end position="4649"/>
    </location>
</feature>
<feature type="region of interest" description="Disordered" evidence="3">
    <location>
        <begin position="2459"/>
        <end position="2479"/>
    </location>
</feature>
<feature type="region of interest" description="Disordered" evidence="3">
    <location>
        <begin position="6196"/>
        <end position="6237"/>
    </location>
</feature>
<dbReference type="VEuPathDB" id="ToxoDB:TGRUB_210700"/>
<feature type="region of interest" description="Disordered" evidence="3">
    <location>
        <begin position="4392"/>
        <end position="4412"/>
    </location>
</feature>
<feature type="region of interest" description="Disordered" evidence="3">
    <location>
        <begin position="1636"/>
        <end position="1717"/>
    </location>
</feature>
<feature type="compositionally biased region" description="Basic and acidic residues" evidence="3">
    <location>
        <begin position="4319"/>
        <end position="4347"/>
    </location>
</feature>
<feature type="region of interest" description="Disordered" evidence="3">
    <location>
        <begin position="189"/>
        <end position="213"/>
    </location>
</feature>
<feature type="region of interest" description="Disordered" evidence="3">
    <location>
        <begin position="2013"/>
        <end position="2033"/>
    </location>
</feature>
<feature type="region of interest" description="Disordered" evidence="3">
    <location>
        <begin position="1505"/>
        <end position="1538"/>
    </location>
</feature>
<name>A0A086LMP9_TOXGO</name>
<keyword evidence="2" id="KW-0175">Coiled coil</keyword>
<feature type="compositionally biased region" description="Low complexity" evidence="3">
    <location>
        <begin position="1298"/>
        <end position="1309"/>
    </location>
</feature>
<feature type="compositionally biased region" description="Polar residues" evidence="3">
    <location>
        <begin position="6210"/>
        <end position="6219"/>
    </location>
</feature>
<feature type="compositionally biased region" description="Polar residues" evidence="3">
    <location>
        <begin position="5426"/>
        <end position="5451"/>
    </location>
</feature>
<feature type="compositionally biased region" description="Basic and acidic residues" evidence="3">
    <location>
        <begin position="1206"/>
        <end position="1217"/>
    </location>
</feature>
<feature type="compositionally biased region" description="Low complexity" evidence="3">
    <location>
        <begin position="7021"/>
        <end position="7034"/>
    </location>
</feature>
<feature type="compositionally biased region" description="Polar residues" evidence="3">
    <location>
        <begin position="3825"/>
        <end position="3835"/>
    </location>
</feature>
<feature type="region of interest" description="Disordered" evidence="3">
    <location>
        <begin position="4926"/>
        <end position="4946"/>
    </location>
</feature>
<feature type="compositionally biased region" description="Basic and acidic residues" evidence="3">
    <location>
        <begin position="336"/>
        <end position="353"/>
    </location>
</feature>
<feature type="compositionally biased region" description="Basic and acidic residues" evidence="3">
    <location>
        <begin position="2723"/>
        <end position="2736"/>
    </location>
</feature>
<feature type="region of interest" description="Disordered" evidence="3">
    <location>
        <begin position="4245"/>
        <end position="4347"/>
    </location>
</feature>
<feature type="region of interest" description="Disordered" evidence="3">
    <location>
        <begin position="6668"/>
        <end position="6730"/>
    </location>
</feature>
<feature type="compositionally biased region" description="Polar residues" evidence="3">
    <location>
        <begin position="4463"/>
        <end position="4480"/>
    </location>
</feature>
<proteinExistence type="inferred from homology"/>
<feature type="region of interest" description="Disordered" evidence="3">
    <location>
        <begin position="770"/>
        <end position="812"/>
    </location>
</feature>
<feature type="compositionally biased region" description="Basic and acidic residues" evidence="3">
    <location>
        <begin position="2928"/>
        <end position="2943"/>
    </location>
</feature>
<feature type="compositionally biased region" description="Basic residues" evidence="3">
    <location>
        <begin position="2467"/>
        <end position="2479"/>
    </location>
</feature>
<feature type="compositionally biased region" description="Basic residues" evidence="3">
    <location>
        <begin position="1800"/>
        <end position="1812"/>
    </location>
</feature>
<feature type="compositionally biased region" description="Basic and acidic residues" evidence="3">
    <location>
        <begin position="1685"/>
        <end position="1696"/>
    </location>
</feature>
<feature type="region of interest" description="Disordered" evidence="3">
    <location>
        <begin position="5331"/>
        <end position="5354"/>
    </location>
</feature>
<feature type="region of interest" description="Disordered" evidence="3">
    <location>
        <begin position="1951"/>
        <end position="1979"/>
    </location>
</feature>
<gene>
    <name evidence="4" type="ORF">TGRUB_210700</name>
</gene>
<feature type="region of interest" description="Disordered" evidence="3">
    <location>
        <begin position="5795"/>
        <end position="5837"/>
    </location>
</feature>
<feature type="compositionally biased region" description="Low complexity" evidence="3">
    <location>
        <begin position="4172"/>
        <end position="4186"/>
    </location>
</feature>
<feature type="compositionally biased region" description="Basic and acidic residues" evidence="3">
    <location>
        <begin position="2224"/>
        <end position="2247"/>
    </location>
</feature>
<feature type="region of interest" description="Disordered" evidence="3">
    <location>
        <begin position="3824"/>
        <end position="3866"/>
    </location>
</feature>
<feature type="compositionally biased region" description="Low complexity" evidence="3">
    <location>
        <begin position="2340"/>
        <end position="2349"/>
    </location>
</feature>
<feature type="compositionally biased region" description="Basic and acidic residues" evidence="3">
    <location>
        <begin position="6499"/>
        <end position="6510"/>
    </location>
</feature>
<feature type="region of interest" description="Disordered" evidence="3">
    <location>
        <begin position="3062"/>
        <end position="3141"/>
    </location>
</feature>
<feature type="compositionally biased region" description="Low complexity" evidence="3">
    <location>
        <begin position="3836"/>
        <end position="3852"/>
    </location>
</feature>
<dbReference type="EMBL" id="AFYV02002703">
    <property type="protein sequence ID" value="KFG57917.1"/>
    <property type="molecule type" value="Genomic_DNA"/>
</dbReference>
<feature type="compositionally biased region" description="Polar residues" evidence="3">
    <location>
        <begin position="6670"/>
        <end position="6694"/>
    </location>
</feature>
<feature type="region of interest" description="Disordered" evidence="3">
    <location>
        <begin position="2595"/>
        <end position="2633"/>
    </location>
</feature>
<organism evidence="4 5">
    <name type="scientific">Toxoplasma gondii RUB</name>
    <dbReference type="NCBI Taxonomy" id="935652"/>
    <lineage>
        <taxon>Eukaryota</taxon>
        <taxon>Sar</taxon>
        <taxon>Alveolata</taxon>
        <taxon>Apicomplexa</taxon>
        <taxon>Conoidasida</taxon>
        <taxon>Coccidia</taxon>
        <taxon>Eucoccidiorida</taxon>
        <taxon>Eimeriorina</taxon>
        <taxon>Sarcocystidae</taxon>
        <taxon>Toxoplasma</taxon>
    </lineage>
</organism>
<feature type="compositionally biased region" description="Basic and acidic residues" evidence="3">
    <location>
        <begin position="5452"/>
        <end position="5464"/>
    </location>
</feature>
<evidence type="ECO:0000256" key="1">
    <source>
        <dbReference type="ARBA" id="ARBA00006545"/>
    </source>
</evidence>
<feature type="region of interest" description="Disordered" evidence="3">
    <location>
        <begin position="267"/>
        <end position="292"/>
    </location>
</feature>
<feature type="compositionally biased region" description="Polar residues" evidence="3">
    <location>
        <begin position="1319"/>
        <end position="1332"/>
    </location>
</feature>
<feature type="region of interest" description="Disordered" evidence="3">
    <location>
        <begin position="2839"/>
        <end position="2865"/>
    </location>
</feature>
<feature type="compositionally biased region" description="Polar residues" evidence="3">
    <location>
        <begin position="278"/>
        <end position="288"/>
    </location>
</feature>
<feature type="region of interest" description="Disordered" evidence="3">
    <location>
        <begin position="5423"/>
        <end position="5475"/>
    </location>
</feature>
<feature type="coiled-coil region" evidence="2">
    <location>
        <begin position="375"/>
        <end position="402"/>
    </location>
</feature>
<feature type="compositionally biased region" description="Basic and acidic residues" evidence="3">
    <location>
        <begin position="3072"/>
        <end position="3092"/>
    </location>
</feature>
<feature type="region of interest" description="Disordered" evidence="3">
    <location>
        <begin position="2313"/>
        <end position="2370"/>
    </location>
</feature>
<protein>
    <submittedName>
        <fullName evidence="4">Vacuolar protein sorting-associated protein</fullName>
    </submittedName>
</protein>
<feature type="compositionally biased region" description="Polar residues" evidence="3">
    <location>
        <begin position="7035"/>
        <end position="7050"/>
    </location>
</feature>
<feature type="region of interest" description="Disordered" evidence="3">
    <location>
        <begin position="4459"/>
        <end position="4525"/>
    </location>
</feature>
<evidence type="ECO:0000313" key="4">
    <source>
        <dbReference type="EMBL" id="KFG57917.1"/>
    </source>
</evidence>
<feature type="compositionally biased region" description="Polar residues" evidence="3">
    <location>
        <begin position="4150"/>
        <end position="4171"/>
    </location>
</feature>
<feature type="region of interest" description="Disordered" evidence="3">
    <location>
        <begin position="326"/>
        <end position="353"/>
    </location>
</feature>
<feature type="compositionally biased region" description="Polar residues" evidence="3">
    <location>
        <begin position="5032"/>
        <end position="5059"/>
    </location>
</feature>
<feature type="compositionally biased region" description="Basic and acidic residues" evidence="3">
    <location>
        <begin position="2847"/>
        <end position="2858"/>
    </location>
</feature>
<dbReference type="Proteomes" id="UP000028834">
    <property type="component" value="Unassembled WGS sequence"/>
</dbReference>
<feature type="region of interest" description="Disordered" evidence="3">
    <location>
        <begin position="6129"/>
        <end position="6151"/>
    </location>
</feature>
<feature type="compositionally biased region" description="Pro residues" evidence="3">
    <location>
        <begin position="2017"/>
        <end position="2029"/>
    </location>
</feature>
<feature type="region of interest" description="Disordered" evidence="3">
    <location>
        <begin position="4049"/>
        <end position="4206"/>
    </location>
</feature>
<feature type="compositionally biased region" description="Low complexity" evidence="3">
    <location>
        <begin position="1357"/>
        <end position="1370"/>
    </location>
</feature>
<feature type="compositionally biased region" description="Low complexity" evidence="3">
    <location>
        <begin position="2615"/>
        <end position="2628"/>
    </location>
</feature>
<feature type="compositionally biased region" description="Low complexity" evidence="3">
    <location>
        <begin position="5535"/>
        <end position="5544"/>
    </location>
</feature>
<feature type="region of interest" description="Disordered" evidence="3">
    <location>
        <begin position="3206"/>
        <end position="3229"/>
    </location>
</feature>
<feature type="region of interest" description="Disordered" evidence="3">
    <location>
        <begin position="1568"/>
        <end position="1596"/>
    </location>
</feature>
<feature type="compositionally biased region" description="Basic and acidic residues" evidence="3">
    <location>
        <begin position="774"/>
        <end position="786"/>
    </location>
</feature>
<feature type="region of interest" description="Disordered" evidence="3">
    <location>
        <begin position="4706"/>
        <end position="4741"/>
    </location>
</feature>
<feature type="region of interest" description="Disordered" evidence="3">
    <location>
        <begin position="2104"/>
        <end position="2150"/>
    </location>
</feature>
<feature type="compositionally biased region" description="Basic and acidic residues" evidence="3">
    <location>
        <begin position="6597"/>
        <end position="6612"/>
    </location>
</feature>
<accession>A0A086LMP9</accession>
<reference evidence="4 5" key="1">
    <citation type="submission" date="2014-05" db="EMBL/GenBank/DDBJ databases">
        <authorList>
            <person name="Sibley D."/>
            <person name="Venepally P."/>
            <person name="Karamycheva S."/>
            <person name="Hadjithomas M."/>
            <person name="Khan A."/>
            <person name="Brunk B."/>
            <person name="Roos D."/>
            <person name="Caler E."/>
            <person name="Lorenzi H."/>
        </authorList>
    </citation>
    <scope>NUCLEOTIDE SEQUENCE [LARGE SCALE GENOMIC DNA]</scope>
    <source>
        <strain evidence="4 5">RUB</strain>
    </source>
</reference>
<feature type="compositionally biased region" description="Basic and acidic residues" evidence="3">
    <location>
        <begin position="4092"/>
        <end position="4103"/>
    </location>
</feature>
<feature type="compositionally biased region" description="Polar residues" evidence="3">
    <location>
        <begin position="4013"/>
        <end position="4032"/>
    </location>
</feature>
<feature type="non-terminal residue" evidence="4">
    <location>
        <position position="1"/>
    </location>
</feature>
<feature type="compositionally biased region" description="Basic and acidic residues" evidence="3">
    <location>
        <begin position="3630"/>
        <end position="3640"/>
    </location>
</feature>
<sequence length="7626" mass="819377">SVDQIAVPVQYMYQVVWLWRLLEKHKEKVLLLERRIELFYPYRPQCQVRGSARLWWSYAIGCVLRERRCACAGIDPAELSAASHSPGLSPSSRGPPFPADFPAGVLAFGETIKQARLHQKGREYQNHLLAVLRNRASAEDLRCVESLQRELPMQILLSSHIQARRAFLAERKQQPRGFGATLWGAIWGRSNKGEAPEGQEAASGTSGPPRVSLTQRDRLLGSRNAIKNTQDDHEQLSDEEFLDAWSEPLSSFDAEQRMHDHSLCIDGPGDPARKGRTECQSSSVSLQEPASRELDFERRAAVEGSSNVLKIESSTDLHVEQIDREALDRSALPQAADERGGHQDGSHRRDVRETLEGPEFLRRSSSSHLADFFDCQEELDEKQRHEQELQLAARAAADAAKAADEEAQILWTQKNQQLDRPFLALSVLLRAAGVELVGARTERCRGRKCVSPVALSEDCSRGETASFSKCSEDRKETPGSPTEAETKQGEAETFGDGRGGDRCFQATQERKLGERSVRRHENQEWDEKVHFRMGGTLREMRIHLVYGDLQTRVRVGLRDIAVVHQRGCVKQRLVYRQLTLERPLLLVSLSRILVPGVAGEASVESPSAALRSGGTPTAFSDSVRRSQFPTAALASFPCRDAASSPLSPHTQGVPTPAENDPGALRPVACPVSPTVPGGGAHSPSARTFVNETGEGAGSSEVRLVLRHFVCVYAQEAAQDVAVLASEVQNSLRWQVPSYNSPRTGDSFPGPGHRQRGAIVEEGGKEVSVEMQSMPDREDKTLADAKSTEGCAEPPGSPDATREKAMAPGGFHPSALASGANASLCDLSRAEASHRPAMNRMTPRHLLLRSRERLKALSLSTKYFIQLCAPTVVLPTRTERFGEAPVVALHLGEIHVYSVDSPDGPQKGALCQPSSLAEPFFVSPAGAVCSPAAKAFLRSPATGATAFRLVDLPGACGAASMAEQAVWPPFSSSGVPRFETGSGEAIHRPSSENVRKANAVDTRRDEAAQGLRMLVGSRVRHFVVLDEFQVHRYSSLVAFTASLDALKTKVAAGREHRDGGETLSGDEEEKGGTAGAADEKGDEKPVVDGGSAGGERTRDEKRLETQDASSLRRSPSACDSLLRRRTEGLCLLDRVGMCFAVDITSYQVVDLRALILPAALLPSPKAANSLAAASSPDTSAVAAVSGDAGDKVSPDSGPGGTAAVSPVERRPESGDIRQHWRSASSPLESDAEPEETSGHQSIMLVKGVLPTVSLHLSSVALDSVFRAVAILQTPVLPARAEEAADAPTAVPDSPPSPPSRLSSASSVSKPQAAGLRQRSLETLSAVSSLQPASAASCVHPERSRERREDRDGKKGKGESSSPSRSPGGVSSSLFIRTTSLFPSLMATLTLQRMSIRFHCIDKPSRGSSGLSVCRPRRRASGVSSGASCDEQEALRDFERKGVVELRTADVSVYVERGDLGQNVVLRMVSLDLIEPQLPEGHPDREILQTVKKKGAAEWATNGRTSAPCLATGRLTPGREARGDTGEVPAPRTKDNETDSASVSILFSSRAPSPMSHAPACVQRDTALESGCDRLRPSSDENVEGGPKRNQEGGVQKIAETPRTRLQVSIRSYVCVTFRPDVLSSLVLFLKQPAPPAHRNLQTGGAERSASPARVQEAPSRSSPGTSAVRSEQVGGVPEPADACDADGVRGSEPERAGASRLGDTTGEETGAVPPSSWRTTVSLTAPEAAAIERELNPLDTEIGLSLEGVQLIWVDQVSQRHFAVSSFDGAEIGLSLRPFSTDCHVTLQNFTLSFLSPADARKRRSQAPRRRTRAKTDRSPGPLEPRESPSLSTARPDKYDGERTEARHGQEDAGAGDAGGCRAGTTGHRMPKATQQFAPQLATKIVGLLPGQPYVLRVNMRSVHPSLPSFSGHSLLLKVDMGSIELVYLHKKFWKVFDWILDPFISILTASPSDSAPVPPPPTTVSSRRPASPRSPVSHACAPSLTCVDRHNGVLEFPNRGLARLRTLLDFLSQHSRAPPPPPRPHPPAPFHTEVSTGFRESGSGNAFACCCSCGTPFHSPRAAAYLRQLRLLGPLTTPPLHLLSYDVTIRSPVVFVPGAVVSGMSPDGSGEVPPGSRRASAPAENACGEEGRREAGAPAMASSELPDDRGARTASSEFFWRSQGFCDELCPGVELRVGEFSVRNRVACAGERAGLLDEIRVQLTKMTGRVAWRQLRSTWPEQETASRKSTETGEERAEDSPPEQEKNEVVLQEMNVLVTCFRGLNQAARKVPHPTWLRVEIDDVPLVLSPFRLQLLFALLNSNILHNDPDVVHASSPPPSLPPLCRGTGSAVSAPRRSSKSFTESSSSRLFDLSTRSRERATSRGRRHLGKETSLDADVAAVEPRQTTVDWFRLLDAEGICSLRFEVFLRNLIVELVTPPTRAGVAKARTLKSEVTEAGEAVLTEPRLGSSVDRDLLIEQNENRRANGNRRQSRLGRRWRRNDAANDALEKKPPHCVFHAKTMTVEIITVALPPFSPLVSGAPQGSQDISGPTVPQASSEEIWLSLRSSALNLEHLGATLIAVRLDTVRLFNPAAALPFNVILSDTRHNWMDLAHKPLPRSRSPAGRLAKQAGAPNGSGDPNGDSGSPAGETTSAWVLDRDSSGAEEAFSNFNGDSEIWFSTGQKQGSEGTRCDIPFGGDPGAPLDHVELVQPAGIVQFNGLPEALLFPPRPSGDSPALAPTRRRDAEAEKSERQLATESLPSRAFECGGHGERRPELTVTYHSANATLRPLRNFGSKTSFSDVCRKGPMSYTENQQSISVSVAHPRCVIHLPLFMQTFDFFFFPAPATQPGKLQSMKHSSRCASSSRRESATVEGHQEPGAPPMPVKVVKRAEVNLELTNASVILPGNCQDSRSALVAMQGSVTLRKKGGAAPPPSLSGPAALGGDPEERNPSSEFAPESRSHGSRVLTHRVGSRAEGGDRQGDNAFSSKLSSRRRTGLLTRSSSALHILEKAEGAATEAAEQVGLERPLEFSKAAGTSERRQETVYAPTDEQAEGFTLVRIRDATIFCCRRADTLVALEDQEARGGPQTGRDRMQNPLMEREERSRKGEETTPCGGHVPARASARASRSQEFDATHLSSSKHSESEARATAGFLPGPTPYQMPTSLGNSEPLTSSRRGAHGADLRILAAGMHMDFLVHKREGCRSAECVRSASSSCCLVTPSEGDASDEVREGPGTEPGARRTKSMGNERHILDQRKLSFFTKRPPSYVWGRAQRSQRESCGCCVEFQRVHIRVYPCSVEISYQDLLLVANCVHRQRTQLETQQQSHGPEAAPRGRSLNSPTGASSDEPEGFPVTPPASRASAAPSVQRTEEGMKKTEEVEKRGKHEAEGQREIEVHIAAFRLTLLNDCFGSLHAPVLQLFVPSASLRHRDYSVRSWALLWTAAAAAEAADLCTRGGESSDRLGRASFFFSRFRQEPPEDSVTQLGPGLGRAEGDKEATCHRGPTTQEFFDLSLFDSSRAMWNAGSGFQQPSLWASGATAEVDGCEMNAPETLECRGVRPRMHDQDALSCGQKLVTCGVSCVDFSLLLWCFNPVAVAFEPVIENFALTAVSRDLPYEVFACLYPGKAPLRRLVLEEEAKRSVLQETFHRDGEREETARRRWNGGGEAVTTEAVGGRRRSRAFGRRSPPLKTKASRRGSESDGPRFDNTASGGRVFSGARRERHKLLRASSEALQRDLQSERAAKTPAPMLTRRPTFSYDWSGDEAPDVRETKWGEENWEASETSHEVLTDSLSGDSDVSSLGRTDSDSVLSLFSPRLSGLSLPPHAADPCSVSASVAREDIGSISSPPNVEGNSSEMSDVSSLSSFSTESGSEEIESSPPPERRYRGIFLSSPCTSPIEINVSHVLLRTLLSALTQWRSDFLRHALPFQRSSGSATAAKIKDPTGTRGAKKHVCNACEAPGQSTDERPSNTPDIMQTTERSTAFQQGFSGVTACCASPSTDLCAEARDEVKEPSGDEEENRDEHSGGRANSGENSASFESTQTERNSEANPQLAFVPLPCVLSPALEGERAESLPTDAMPSSEQRMSVKSAFPSSSTGTEEDPDLLQRNSEAKREKTKESDMSTSSSGEFSRGGDENAEASGDPVPAEESDGQAHQQEDAHQLEEYPQMSTGSLPTGSLQYPPSGNLTFSSGPRSSSVSDPVGPGAAGTGSGALGSVAPSPADPRRQLFIPYVVKNETGMLLHVDVLLPVEAGLVASRDATAADASLPVHKSSPYRRGKDPSDPSCGSRVPPSVTHADRLQRGNCLLPPERASKQAVAGGGGDDTPYVISDQGSEQNTDKEGECVREESLRSGREAGQNRRVEPRGRKWARVTVDPAQERALQQLHVEVGRAASYRVRLELTSCGRGDNERDRALGVPGTSGKRRVTPTSSGATLDAAVWEARRPVPIDRVGVYAQPLAFRHPVVMAPSSGADLHAHSATAGRSFSPSTSDVSRSTLDSPPGVYRGTPPNDGDRFPPSPYTGDGPCIVQDAPPKRSETPVQPAYAAPSSFPLASPLGLSRDNSFLVCRVVAEAGRKRLIVQSQVLLYNKCFVPVEVLVLPSEEVVAAGGDALCSGPGGKDSGLNSMLGTHGSRESKNEAAERELPSRASDRSARSTDEDIYDTERQPGSRLIVIPPGGSAAIPVNVCQTGRLCVRPLSPSHVFTWSRCLLLYRLWQLLGSPSRSRDQLPVLQSTASSSPVGDSGLTASSRPSVDAPARRRRAPVLDLLRCSCCCEKDNNGCPTPGGPSADGRPVRGDGGRLGPECGGFNVCVVCQCEDVVYEDIGCMQLKLAFHPPVSIASTLPFRVNCRLESLHPIGAGKIEDSQKGDVSSGICCVAFESRLRLSQQVHLHKLPLAGVIRLEVTVEEGKAGRQHASFRSAPLQIHPIPTSLLLSAQAAAAIGADRDAGSDTDDDDFASGSKGPMENGAEAVAELICRDPGGSRHPLRLLLFFQHSTTPGAPPSLLLHTPMWLVSFLKGAAAFMRAHSVALAEAHAARHASHTVEDIASDQRSSSQIRKSVNAGDKQQSSSVWSASGLSERPLTREITNDLQCNSYRDAEYYYVTDGSLVEDESTWAAAAAAVSSAAVNAAAVAAAAVAAGNLADREASSKTLEGDRKASAGWESEKRRGTDRAAKLEQLLRRVAGEGSELCVDEEGDRIAGVYALDYKADSFFIHVPSVGTSPFLSVRQPIPPDCCLPVLPPTSAASPALPPPRRPALDVAVRVCNAPLPLLRPVQLLLVMPFYLVINATFYPISIRQSRCLVCRTKGSSRRCRCLTRVSIPLLAEHGWASVRDPEHSRPDEEVCEAAREANGGSDESCDGKTTQASRRPDARGSAWVLRDLVDIEETAHMMADGAIQIEPNDQKPFFWASARGAKFIQVSRALERDGSLLCDRVTSCDRGSRTGTLPLPTTSSAHRGSSPSPRSEATTSRKDAVEGERRMSTSVAGEPCGVSHSTGDQWWARWSGCCPLGTKSQDWTVRVPPVPQRHLLAETSLSCGCSYQGDSHGIKVASPSSLPLSSSGLNGASKPHPESALTPVASPTGHAEEGQCQTEEAFAVAFFQRVADVRRLMRADILLRPVPRITRLCHHHRVTGKAGECRTRSVAIRTVRDACEHAKESRVSKPKTKLDRGVKTAAASGPVGSLFDSPAASRNDSNVGISCERGTKSANKKLVSVRSSMLRLEVRDGPAGGKTVVIRDEGWGQAGNITVRNHSRWPLLLRQCMHTNPVVAAAAAANAARDAADAAYAEDVSGSVNDPDDGVDDEGVELKFSSFPARGVKSNERQRDAQSGDATRGAAPSSAATADSGLDHTELWPRIGHGSQKAYVSKNVGQERITGLIEFLLSYGIGQRYGGEKVPPEGQITGEAWKRNTAYPAAASGEAQGSELRGQASQGSDMVPEEVQHQELYWRGQRWCACAAASASPYFFGPLPVLVNPDEEALMAWDDCRRNRAVEIAGLPAALLAHSPYVVEGGVSESAIMVRGMPGVDGDTGASSQSPHASLFPGAFSRTACIPPFLLCVPVCSSSPHRQLLRVPSLPPSDWIVFDVLKESLAAVIVLSQYLPLPSPPSSTATLSSHSDPRCAAVDPSRVAPSATVGASAAVVSAGGSCRPSGASPKKTPPHPPCQQAATDVSLVTQETSPQQAALAVAAAAASGLSQVAADAFGQNWFSWATSSVSPPAPTPDTSRRASNVQTATPTPHGDETEHGGGDAGEYDVTAGRLSYVSPYAWTEERPRSTEEHGRGAEIVPLLSSRAGAAGAGLASSKRFDALRSSHCPADGCTAPVFDLATKAALGDGDSRTDGVDEGGRGIVRVDSDSPDALIHRFLYVPSYLSTRLARTELQTPVAKLGSTPCHSLLSREVRLLRLQQRAREAYTRGLFGVLQNPNVDGGFWGRSNTRFSDESSDEEQASASAWRGLRAARTERQTGDLGQSIDTDVSASSFQTGLRSSAGYIGFTATEKDGWTSSTGVGGLTGQAFERRGPEREMERQQSGNVFDPEGASDRIVGWCGVDRGGYVNIPVFMSPFFHAFQASASQALSAGQSRAGTSAGRRGVIPSLWSAEDTTENQSEPTGNLETEKTPRMKSRDDRQKPATQQLPYMFYLCGEDEERQMILQQHGQTPSSEADSQRRLQSAGFVCGQQLSAGGRQRVQSLREAQQEQGGAPNRSSAASQSRHQDAETKAGGPPAGHELGVSRAPSRRSSCVSSSSSSSDTFVRLQAQQVAEETALLLQLPPPPLPLPPTPDPPLVELRVCVPQLVISVVANTMQKNPLTRQIVRAPDELMLFSVDYFSFLFAASDNHQVVAAAVQDLQVDNMRTHALYPVLLQRALRPVDPPLAEAAAPLSVASGRTDLWRGVSPVAGSAIYSVSKPICELLLKRRLPLSHRARSGGEDVFYVDNFTLSIVPLSVRLDLDFVEACQKALRSLQRAATLPFTASTSDSLQSAGGPESRTDAPTGASLGGAGVVKENADFHADGDSLFSGSQPSQQLADRGSSGDGNRGMSSDGTVVGDSGSPQRRYSGTPTRGTHFSGTDLREEASKAGGGDTGSSKGTSVASSFVGPIAARFSPEAACGWRPYVGCASTRGDTFLGHSFSRRISGDVVGRALVGAAGREERESADERTASSLHVLSESPVTGLVLLPRLPPVSLALQQSPVRRFCINRLVIEQILASFSFRTGVNPLSSLSHRHWFIRALLSLSSIEEASLGFNAVVLPTRTPTSASPDRDVALLEPTEQGQVCIPLGELIKRLSQAYRQQLLWQLSHFVASIDILGNPARSLAHMREGVRDLALHPIHAAERGDDVLEGVYKGATSFIRHTGYGFFGGLSRMAGVASDSLGALTLDDAYVNRRQQQQRRQRPRDVQEGITFGAEAFGKAVLGGITGLIEEPMKGATEEGVEGLLKGAGKGLLGLVVKPLTGVLDFAQKTAEGIKELSQVDPARRTRRRLPRLLLGQERLLVPYDEEAARVKECLNDVDGVCWSTIPFLSFLYDIPFHNLVVTTDTHLLQFRLPPATSSSDQTQLIMILPLYLLVSVHRFSTKPRSPDQKRRVGILLAIRSRKARNQSLQSDRFQQLDKPAADGDPVHKYIWCSSAETQRQMDTIVREALGR</sequence>